<evidence type="ECO:0000256" key="11">
    <source>
        <dbReference type="ARBA" id="ARBA00023170"/>
    </source>
</evidence>
<gene>
    <name evidence="17" type="ORF">PPYR_02213</name>
</gene>
<evidence type="ECO:0000259" key="15">
    <source>
        <dbReference type="SMART" id="SM00179"/>
    </source>
</evidence>
<comment type="caution">
    <text evidence="13">Lacks conserved residue(s) required for the propagation of feature annotation.</text>
</comment>
<dbReference type="InParanoid" id="A0A5N4B6R8"/>
<name>A0A5N4B6R8_PHOPY</name>
<proteinExistence type="inferred from homology"/>
<feature type="domain" description="EGF-like" evidence="16">
    <location>
        <begin position="404"/>
        <end position="441"/>
    </location>
</feature>
<feature type="domain" description="EGF-like" evidence="16">
    <location>
        <begin position="755"/>
        <end position="787"/>
    </location>
</feature>
<dbReference type="SUPFAM" id="SSF63825">
    <property type="entry name" value="YWTD domain"/>
    <property type="match status" value="1"/>
</dbReference>
<feature type="transmembrane region" description="Helical" evidence="14">
    <location>
        <begin position="814"/>
        <end position="835"/>
    </location>
</feature>
<feature type="disulfide bond" evidence="13">
    <location>
        <begin position="156"/>
        <end position="168"/>
    </location>
</feature>
<dbReference type="PANTHER" id="PTHR22722:SF14">
    <property type="entry name" value="MEGALIN, ISOFORM A"/>
    <property type="match status" value="1"/>
</dbReference>
<evidence type="ECO:0000256" key="5">
    <source>
        <dbReference type="ARBA" id="ARBA00022692"/>
    </source>
</evidence>
<dbReference type="Proteomes" id="UP000327044">
    <property type="component" value="Unassembled WGS sequence"/>
</dbReference>
<dbReference type="Pfam" id="PF14670">
    <property type="entry name" value="FXa_inhibition"/>
    <property type="match status" value="1"/>
</dbReference>
<dbReference type="Gene3D" id="4.10.400.10">
    <property type="entry name" value="Low-density Lipoprotein Receptor"/>
    <property type="match status" value="8"/>
</dbReference>
<dbReference type="InterPro" id="IPR011042">
    <property type="entry name" value="6-blade_b-propeller_TolB-like"/>
</dbReference>
<feature type="disulfide bond" evidence="13">
    <location>
        <begin position="132"/>
        <end position="147"/>
    </location>
</feature>
<feature type="domain" description="EGF-like" evidence="16">
    <location>
        <begin position="445"/>
        <end position="482"/>
    </location>
</feature>
<comment type="subcellular location">
    <subcellularLocation>
        <location evidence="1">Membrane</location>
        <topology evidence="1">Single-pass type I membrane protein</topology>
    </subcellularLocation>
</comment>
<feature type="disulfide bond" evidence="13">
    <location>
        <begin position="120"/>
        <end position="138"/>
    </location>
</feature>
<evidence type="ECO:0000256" key="3">
    <source>
        <dbReference type="ARBA" id="ARBA00022536"/>
    </source>
</evidence>
<dbReference type="SMART" id="SM00179">
    <property type="entry name" value="EGF_CA"/>
    <property type="match status" value="2"/>
</dbReference>
<feature type="disulfide bond" evidence="13">
    <location>
        <begin position="195"/>
        <end position="207"/>
    </location>
</feature>
<dbReference type="Gene3D" id="2.10.25.10">
    <property type="entry name" value="Laminin"/>
    <property type="match status" value="2"/>
</dbReference>
<dbReference type="GO" id="GO:0005509">
    <property type="term" value="F:calcium ion binding"/>
    <property type="evidence" value="ECO:0007669"/>
    <property type="project" value="InterPro"/>
</dbReference>
<feature type="domain" description="EGF-like" evidence="16">
    <location>
        <begin position="30"/>
        <end position="67"/>
    </location>
</feature>
<dbReference type="InterPro" id="IPR002172">
    <property type="entry name" value="LDrepeatLR_classA_rpt"/>
</dbReference>
<dbReference type="SUPFAM" id="SSF57196">
    <property type="entry name" value="EGF/Laminin"/>
    <property type="match status" value="3"/>
</dbReference>
<dbReference type="FunFam" id="2.10.25.10:FF:000009">
    <property type="entry name" value="Low-density lipoprotein receptor isoform 1"/>
    <property type="match status" value="1"/>
</dbReference>
<keyword evidence="12" id="KW-0325">Glycoprotein</keyword>
<evidence type="ECO:0000256" key="7">
    <source>
        <dbReference type="ARBA" id="ARBA00022737"/>
    </source>
</evidence>
<feature type="disulfide bond" evidence="13">
    <location>
        <begin position="235"/>
        <end position="247"/>
    </location>
</feature>
<evidence type="ECO:0000256" key="13">
    <source>
        <dbReference type="PROSITE-ProRule" id="PRU00124"/>
    </source>
</evidence>
<comment type="similarity">
    <text evidence="2">Belongs to the LDLR family.</text>
</comment>
<keyword evidence="8 14" id="KW-1133">Transmembrane helix</keyword>
<keyword evidence="10 13" id="KW-1015">Disulfide bond</keyword>
<dbReference type="PROSITE" id="PS50068">
    <property type="entry name" value="LDLRA_2"/>
    <property type="match status" value="8"/>
</dbReference>
<evidence type="ECO:0000256" key="8">
    <source>
        <dbReference type="ARBA" id="ARBA00022989"/>
    </source>
</evidence>
<keyword evidence="9 14" id="KW-0472">Membrane</keyword>
<evidence type="ECO:0000256" key="12">
    <source>
        <dbReference type="ARBA" id="ARBA00023180"/>
    </source>
</evidence>
<dbReference type="Gene3D" id="2.120.10.30">
    <property type="entry name" value="TolB, C-terminal domain"/>
    <property type="match status" value="2"/>
</dbReference>
<feature type="disulfide bond" evidence="13">
    <location>
        <begin position="323"/>
        <end position="341"/>
    </location>
</feature>
<keyword evidence="3" id="KW-0245">EGF-like domain</keyword>
<feature type="disulfide bond" evidence="13">
    <location>
        <begin position="202"/>
        <end position="220"/>
    </location>
</feature>
<dbReference type="InterPro" id="IPR000742">
    <property type="entry name" value="EGF"/>
</dbReference>
<dbReference type="SUPFAM" id="SSF57424">
    <property type="entry name" value="LDL receptor-like module"/>
    <property type="match status" value="8"/>
</dbReference>
<comment type="caution">
    <text evidence="17">The sequence shown here is derived from an EMBL/GenBank/DDBJ whole genome shotgun (WGS) entry which is preliminary data.</text>
</comment>
<dbReference type="InterPro" id="IPR001881">
    <property type="entry name" value="EGF-like_Ca-bd_dom"/>
</dbReference>
<dbReference type="GO" id="GO:0043235">
    <property type="term" value="C:receptor complex"/>
    <property type="evidence" value="ECO:0007669"/>
    <property type="project" value="TreeGrafter"/>
</dbReference>
<keyword evidence="6" id="KW-0732">Signal</keyword>
<evidence type="ECO:0000259" key="16">
    <source>
        <dbReference type="SMART" id="SM00181"/>
    </source>
</evidence>
<dbReference type="FunFam" id="4.10.400.10:FF:000002">
    <property type="entry name" value="Low-density lipoprotein receptor-related protein 1"/>
    <property type="match status" value="1"/>
</dbReference>
<feature type="disulfide bond" evidence="13">
    <location>
        <begin position="175"/>
        <end position="190"/>
    </location>
</feature>
<feature type="disulfide bond" evidence="13">
    <location>
        <begin position="254"/>
        <end position="269"/>
    </location>
</feature>
<feature type="disulfide bond" evidence="13">
    <location>
        <begin position="242"/>
        <end position="260"/>
    </location>
</feature>
<dbReference type="PRINTS" id="PR00261">
    <property type="entry name" value="LDLRECEPTOR"/>
</dbReference>
<evidence type="ECO:0000313" key="17">
    <source>
        <dbReference type="EMBL" id="KAB0805243.1"/>
    </source>
</evidence>
<feature type="disulfide bond" evidence="13">
    <location>
        <begin position="373"/>
        <end position="391"/>
    </location>
</feature>
<feature type="domain" description="EGF-like calcium-binding" evidence="15">
    <location>
        <begin position="442"/>
        <end position="482"/>
    </location>
</feature>
<feature type="domain" description="EGF-like calcium-binding" evidence="15">
    <location>
        <begin position="387"/>
        <end position="441"/>
    </location>
</feature>
<feature type="disulfide bond" evidence="13">
    <location>
        <begin position="113"/>
        <end position="125"/>
    </location>
</feature>
<feature type="domain" description="EGF-like" evidence="16">
    <location>
        <begin position="234"/>
        <end position="270"/>
    </location>
</feature>
<feature type="disulfide bond" evidence="13">
    <location>
        <begin position="163"/>
        <end position="181"/>
    </location>
</feature>
<dbReference type="GO" id="GO:0006898">
    <property type="term" value="P:receptor-mediated endocytosis"/>
    <property type="evidence" value="ECO:0007669"/>
    <property type="project" value="TreeGrafter"/>
</dbReference>
<evidence type="ECO:0000256" key="9">
    <source>
        <dbReference type="ARBA" id="ARBA00023136"/>
    </source>
</evidence>
<evidence type="ECO:0000256" key="6">
    <source>
        <dbReference type="ARBA" id="ARBA00022729"/>
    </source>
</evidence>
<evidence type="ECO:0000256" key="2">
    <source>
        <dbReference type="ARBA" id="ARBA00009939"/>
    </source>
</evidence>
<dbReference type="EMBL" id="VVIM01000001">
    <property type="protein sequence ID" value="KAB0805243.1"/>
    <property type="molecule type" value="Genomic_DNA"/>
</dbReference>
<evidence type="ECO:0000313" key="18">
    <source>
        <dbReference type="Proteomes" id="UP000327044"/>
    </source>
</evidence>
<dbReference type="InterPro" id="IPR051221">
    <property type="entry name" value="LDLR-related"/>
</dbReference>
<reference evidence="17 18" key="1">
    <citation type="journal article" date="2018" name="Elife">
        <title>Firefly genomes illuminate parallel origins of bioluminescence in beetles.</title>
        <authorList>
            <person name="Fallon T.R."/>
            <person name="Lower S.E."/>
            <person name="Chang C.H."/>
            <person name="Bessho-Uehara M."/>
            <person name="Martin G.J."/>
            <person name="Bewick A.J."/>
            <person name="Behringer M."/>
            <person name="Debat H.J."/>
            <person name="Wong I."/>
            <person name="Day J.C."/>
            <person name="Suvorov A."/>
            <person name="Silva C.J."/>
            <person name="Stanger-Hall K.F."/>
            <person name="Hall D.W."/>
            <person name="Schmitz R.J."/>
            <person name="Nelson D.R."/>
            <person name="Lewis S.M."/>
            <person name="Shigenobu S."/>
            <person name="Bybee S.M."/>
            <person name="Larracuente A.M."/>
            <person name="Oba Y."/>
            <person name="Weng J.K."/>
        </authorList>
    </citation>
    <scope>NUCLEOTIDE SEQUENCE [LARGE SCALE GENOMIC DNA]</scope>
    <source>
        <strain evidence="17">1611_PpyrPB1</strain>
        <tissue evidence="17">Whole body</tissue>
    </source>
</reference>
<feature type="domain" description="EGF-like" evidence="16">
    <location>
        <begin position="155"/>
        <end position="191"/>
    </location>
</feature>
<dbReference type="AlphaFoldDB" id="A0A5N4B6R8"/>
<dbReference type="InterPro" id="IPR023415">
    <property type="entry name" value="LDLR_class-A_CS"/>
</dbReference>
<dbReference type="CDD" id="cd00112">
    <property type="entry name" value="LDLa"/>
    <property type="match status" value="8"/>
</dbReference>
<keyword evidence="18" id="KW-1185">Reference proteome</keyword>
<evidence type="ECO:0000256" key="14">
    <source>
        <dbReference type="SAM" id="Phobius"/>
    </source>
</evidence>
<dbReference type="SMART" id="SM00181">
    <property type="entry name" value="EGF"/>
    <property type="match status" value="6"/>
</dbReference>
<organism evidence="17 18">
    <name type="scientific">Photinus pyralis</name>
    <name type="common">Common eastern firefly</name>
    <name type="synonym">Lampyris pyralis</name>
    <dbReference type="NCBI Taxonomy" id="7054"/>
    <lineage>
        <taxon>Eukaryota</taxon>
        <taxon>Metazoa</taxon>
        <taxon>Ecdysozoa</taxon>
        <taxon>Arthropoda</taxon>
        <taxon>Hexapoda</taxon>
        <taxon>Insecta</taxon>
        <taxon>Pterygota</taxon>
        <taxon>Neoptera</taxon>
        <taxon>Endopterygota</taxon>
        <taxon>Coleoptera</taxon>
        <taxon>Polyphaga</taxon>
        <taxon>Elateriformia</taxon>
        <taxon>Elateroidea</taxon>
        <taxon>Lampyridae</taxon>
        <taxon>Lampyrinae</taxon>
        <taxon>Photinus</taxon>
    </lineage>
</organism>
<dbReference type="GO" id="GO:0042562">
    <property type="term" value="F:hormone binding"/>
    <property type="evidence" value="ECO:0007669"/>
    <property type="project" value="TreeGrafter"/>
</dbReference>
<dbReference type="PROSITE" id="PS01209">
    <property type="entry name" value="LDLRA_1"/>
    <property type="match status" value="4"/>
</dbReference>
<dbReference type="GO" id="GO:0016324">
    <property type="term" value="C:apical plasma membrane"/>
    <property type="evidence" value="ECO:0007669"/>
    <property type="project" value="TreeGrafter"/>
</dbReference>
<keyword evidence="5 14" id="KW-0812">Transmembrane</keyword>
<evidence type="ECO:0000256" key="4">
    <source>
        <dbReference type="ARBA" id="ARBA00022583"/>
    </source>
</evidence>
<feature type="disulfide bond" evidence="13">
    <location>
        <begin position="298"/>
        <end position="313"/>
    </location>
</feature>
<keyword evidence="7" id="KW-0677">Repeat</keyword>
<feature type="disulfide bond" evidence="13">
    <location>
        <begin position="92"/>
        <end position="107"/>
    </location>
</feature>
<feature type="disulfide bond" evidence="13">
    <location>
        <begin position="316"/>
        <end position="328"/>
    </location>
</feature>
<evidence type="ECO:0000256" key="10">
    <source>
        <dbReference type="ARBA" id="ARBA00023157"/>
    </source>
</evidence>
<keyword evidence="11" id="KW-0675">Receptor</keyword>
<keyword evidence="4" id="KW-0254">Endocytosis</keyword>
<sequence>MELTKFFEVNAPDKITHILSIIPRKVNPHPCLLDNGNCSHVCIPNFKSAICLCPYGLKLQSDRKTCLKSTYCELYEFYCPQSDLCIPREKRCDKHRDCVFGEDERNCTFHRACTLGEYQCRNKECIKKELVCNANNDCADKSDEENCSTDINAVSCPANNFRCSNGVCIDKKYVCDTRKNCEDGGDEENCKDFECRLDQFKCASGACIPKRWMCDQEYDCPDKSDEHANCNGDECASPNFRCDNGLCIESMLRCNKQNDCGDFSDEESCENVELKEMCNLNEFHCVGNKTCLPLRVRCNGVQDCPRGEDEQNCTKCQTNEFECNNRHCIHSQWLCDHTDDCGDGSDEAVNVCAHILDSFEDKSLTTCGNKYQCKNGKCIERSLVCNDANDCDDGSDENGACSSSCLKDSNPCSQICRRTPAGPQCECGEGFKLRGDGRTCSDLAECSLEPPVCSQICHEAHGSYKCSCHSGFVLRSDMTSCKSEGETVSFIFASPNEIFQLLPKTYTLRLLYAQDEHDITGLDVSVEQEYIYFSTESRGMLHRFIVETGTIEDIGDVGKPGRLSVDWLTQNVYYVDNSFPNNAIRMCNFLKKSCAHIIDTGINNNVSSLIVDGVNKHLFYATHSVQILGWYGTFVYRCNLDGSQLQKLVKTDSVLITGLNFNPYTQTLFYIHSSGNVFKSSYDGKNELRIVTNLTNPSTLSIFEDHIYFYTPIGYVTRCPLYINYQACISFKIHNSFSSLFVLNENSMQPQVPDVCGGVCRSLCVPKNNTPQCICDPNWNGVDHQCQAVKINSVEYVLANHMNDGNAKSGSKSAVIVIVVVVILAVLSSTAYFYIQRKQSGSFSISMRFQNPMYGCQPHEVPSQVILNPSEHEFYNPLDTHTNQLKQNEILSNKLFS</sequence>
<evidence type="ECO:0008006" key="19">
    <source>
        <dbReference type="Google" id="ProtNLM"/>
    </source>
</evidence>
<protein>
    <recommendedName>
        <fullName evidence="19">EGF-like domain-containing protein</fullName>
    </recommendedName>
</protein>
<accession>A0A5N4B6R8</accession>
<dbReference type="Pfam" id="PF00057">
    <property type="entry name" value="Ldl_recept_a"/>
    <property type="match status" value="8"/>
</dbReference>
<evidence type="ECO:0000256" key="1">
    <source>
        <dbReference type="ARBA" id="ARBA00004479"/>
    </source>
</evidence>
<dbReference type="SMART" id="SM00192">
    <property type="entry name" value="LDLa"/>
    <property type="match status" value="8"/>
</dbReference>
<dbReference type="PANTHER" id="PTHR22722">
    <property type="entry name" value="LOW-DENSITY LIPOPROTEIN RECEPTOR-RELATED PROTEIN 2-RELATED"/>
    <property type="match status" value="1"/>
</dbReference>
<dbReference type="InterPro" id="IPR036055">
    <property type="entry name" value="LDL_receptor-like_sf"/>
</dbReference>